<protein>
    <submittedName>
        <fullName evidence="5">Uncharacterized protein</fullName>
    </submittedName>
</protein>
<name>A0A379E013_9BACT</name>
<keyword evidence="1" id="KW-0732">Signal</keyword>
<dbReference type="GeneID" id="91082941"/>
<reference evidence="5 6" key="1">
    <citation type="submission" date="2018-06" db="EMBL/GenBank/DDBJ databases">
        <authorList>
            <consortium name="Pathogen Informatics"/>
            <person name="Doyle S."/>
        </authorList>
    </citation>
    <scope>NUCLEOTIDE SEQUENCE [LARGE SCALE GENOMIC DNA]</scope>
    <source>
        <strain evidence="5 6">NCTC11157</strain>
    </source>
</reference>
<dbReference type="PROSITE" id="PS51257">
    <property type="entry name" value="PROKAR_LIPOPROTEIN"/>
    <property type="match status" value="1"/>
</dbReference>
<dbReference type="InterPro" id="IPR040530">
    <property type="entry name" value="T6SS_TssR-like_N"/>
</dbReference>
<accession>A0A379E013</accession>
<feature type="signal peptide" evidence="1">
    <location>
        <begin position="1"/>
        <end position="22"/>
    </location>
</feature>
<dbReference type="Proteomes" id="UP000254072">
    <property type="component" value="Unassembled WGS sequence"/>
</dbReference>
<dbReference type="AlphaFoldDB" id="A0A379E013"/>
<evidence type="ECO:0000259" key="2">
    <source>
        <dbReference type="Pfam" id="PF17643"/>
    </source>
</evidence>
<organism evidence="5 6">
    <name type="scientific">Prevotella disiens</name>
    <dbReference type="NCBI Taxonomy" id="28130"/>
    <lineage>
        <taxon>Bacteria</taxon>
        <taxon>Pseudomonadati</taxon>
        <taxon>Bacteroidota</taxon>
        <taxon>Bacteroidia</taxon>
        <taxon>Bacteroidales</taxon>
        <taxon>Prevotellaceae</taxon>
        <taxon>Prevotella</taxon>
    </lineage>
</organism>
<evidence type="ECO:0000313" key="6">
    <source>
        <dbReference type="Proteomes" id="UP000254072"/>
    </source>
</evidence>
<dbReference type="OrthoDB" id="1064644at2"/>
<evidence type="ECO:0000313" key="5">
    <source>
        <dbReference type="EMBL" id="SUB86026.1"/>
    </source>
</evidence>
<dbReference type="Pfam" id="PF20782">
    <property type="entry name" value="TssR_VWA"/>
    <property type="match status" value="1"/>
</dbReference>
<evidence type="ECO:0000259" key="3">
    <source>
        <dbReference type="Pfam" id="PF20780"/>
    </source>
</evidence>
<feature type="domain" description="Type VI secretion system TssR-like second" evidence="3">
    <location>
        <begin position="164"/>
        <end position="240"/>
    </location>
</feature>
<evidence type="ECO:0000259" key="4">
    <source>
        <dbReference type="Pfam" id="PF20782"/>
    </source>
</evidence>
<proteinExistence type="predicted"/>
<dbReference type="Pfam" id="PF17643">
    <property type="entry name" value="TssR"/>
    <property type="match status" value="1"/>
</dbReference>
<feature type="domain" description="Type VI secretion system TssR-like N-terminal barrel" evidence="2">
    <location>
        <begin position="46"/>
        <end position="142"/>
    </location>
</feature>
<dbReference type="InterPro" id="IPR049360">
    <property type="entry name" value="T6SS_TssR-like_VWA"/>
</dbReference>
<dbReference type="RefSeq" id="WP_021668254.1">
    <property type="nucleotide sequence ID" value="NZ_UGTL01000001.1"/>
</dbReference>
<gene>
    <name evidence="5" type="ORF">NCTC11157_01769</name>
</gene>
<dbReference type="Pfam" id="PF20780">
    <property type="entry name" value="TssR_M"/>
    <property type="match status" value="1"/>
</dbReference>
<evidence type="ECO:0000256" key="1">
    <source>
        <dbReference type="SAM" id="SignalP"/>
    </source>
</evidence>
<feature type="chain" id="PRO_5017086128" evidence="1">
    <location>
        <begin position="23"/>
        <end position="772"/>
    </location>
</feature>
<dbReference type="InterPro" id="IPR049359">
    <property type="entry name" value="T6SS_TssR-like_dom_2"/>
</dbReference>
<dbReference type="EMBL" id="UGTL01000001">
    <property type="protein sequence ID" value="SUB86026.1"/>
    <property type="molecule type" value="Genomic_DNA"/>
</dbReference>
<sequence>MKKKIAFITFLFVGCFPLFSFGQVSTYQATQRIKGKIFNFYPDSKAPSRLRNNHDARIVFSDRNSNKAFSTAYGQHPLGEYKVGEAFYVIGEKNGFYQLVKADPKLLGRPKGLFGWLYSPKNHFSDKAKVSYVGWMPKNNLLYYDHAYVSPTNNRAVRYSVGVNRIERLYNLRRYLNGDSLILFSDPFLKTPCPYKIHTGQSVYAYKRDDVHKTVLISDCPQLSTDSTHFMGWVSMDMITAVGQNEVYRIMPDAQHLACTSIIGNDTMSVHSADFQSRYLFDAGSLSLQSSSSRNVSFDSLHSVWLPVSIWDGKANKFINVKGGYTYVSDVQRMKNGQKQMNIHVFFFAQDKHEVGKLIGALQNVALRMSPNRKYAFSATMISELGNQYLPLTDSLVQWLDFIQSPPHVTRNKDAGVKDAFRNLVLQTRNDCFEDNLLFLFGKSQDISIDSHLHQQLASRSFSMTFFQLSSDNREASQDFLLTAKEALDKNIAEYSQYIQNYIVDPFLLKPSLFFDYGTDANVYLLETPKSSLATGGIVFPLAGQKISNATVELVLDTLFSQIPRRDELLLSSLERYENRLGVLRSKPSWLIRYVHQYAETPTPSIDNIDRNSVSDVYYIPALMPDSTLSHFQKGYVFSKNEISGFLQSFRDLLPVFSEGLGKRELKLLRSLYRQERKNINKRNLRKVLSSESSLAELFYHKTGVHVNDSLFYHLSPSRLKRNEAAFKDWEILYDLSLRKLQKMEEDYVEAKLEEVLVGNDVYYFIPQTLIP</sequence>
<feature type="domain" description="Type VI secretion system TssR-like VWA" evidence="4">
    <location>
        <begin position="303"/>
        <end position="577"/>
    </location>
</feature>